<dbReference type="InterPro" id="IPR050261">
    <property type="entry name" value="FrsA_esterase"/>
</dbReference>
<dbReference type="EMBL" id="JACHNY010000002">
    <property type="protein sequence ID" value="MBB4617314.1"/>
    <property type="molecule type" value="Genomic_DNA"/>
</dbReference>
<comment type="caution">
    <text evidence="3">The sequence shown here is derived from an EMBL/GenBank/DDBJ whole genome shotgun (WGS) entry which is preliminary data.</text>
</comment>
<keyword evidence="1" id="KW-0378">Hydrolase</keyword>
<evidence type="ECO:0000256" key="1">
    <source>
        <dbReference type="ARBA" id="ARBA00022801"/>
    </source>
</evidence>
<dbReference type="RefSeq" id="WP_184112989.1">
    <property type="nucleotide sequence ID" value="NZ_JACHNY010000002.1"/>
</dbReference>
<feature type="domain" description="Peptidase S9 prolyl oligopeptidase catalytic" evidence="2">
    <location>
        <begin position="53"/>
        <end position="244"/>
    </location>
</feature>
<gene>
    <name evidence="3" type="ORF">GGQ96_001434</name>
</gene>
<dbReference type="SUPFAM" id="SSF53474">
    <property type="entry name" value="alpha/beta-Hydrolases"/>
    <property type="match status" value="1"/>
</dbReference>
<evidence type="ECO:0000259" key="2">
    <source>
        <dbReference type="Pfam" id="PF00326"/>
    </source>
</evidence>
<evidence type="ECO:0000313" key="4">
    <source>
        <dbReference type="Proteomes" id="UP000574769"/>
    </source>
</evidence>
<sequence>MSGPDAIDRDSVSIAVDDQKLVGTLLRPEVPVPGFLFIHGWGGDQEEDLGHAEALARLGCVCFTFDLRGHAGSDADKNQVTRQDGLDDVMAAYDHLARQPLVDRSAIGVVGTSYGGYLAMLLTARRPVRWLAMRVPALYPDDQWDTPKAKLDKTVVRAYRERPHGPGADRALAACAAFSGDVLIVESERDEQIPREALLSMQAAFRRTNSFSRRIIPGATHAMRDPKHQRIYSTLLTGWIEEMVRASRLTYR</sequence>
<dbReference type="PANTHER" id="PTHR22946">
    <property type="entry name" value="DIENELACTONE HYDROLASE DOMAIN-CONTAINING PROTEIN-RELATED"/>
    <property type="match status" value="1"/>
</dbReference>
<dbReference type="PANTHER" id="PTHR22946:SF5">
    <property type="entry name" value="PEPTIDASE S9 PROLYL OLIGOPEPTIDASE CATALYTIC DOMAIN-CONTAINING PROTEIN"/>
    <property type="match status" value="1"/>
</dbReference>
<dbReference type="PROSITE" id="PS00708">
    <property type="entry name" value="PRO_ENDOPEP_SER"/>
    <property type="match status" value="1"/>
</dbReference>
<dbReference type="GO" id="GO:0004252">
    <property type="term" value="F:serine-type endopeptidase activity"/>
    <property type="evidence" value="ECO:0007669"/>
    <property type="project" value="InterPro"/>
</dbReference>
<protein>
    <recommendedName>
        <fullName evidence="2">Peptidase S9 prolyl oligopeptidase catalytic domain-containing protein</fullName>
    </recommendedName>
</protein>
<organism evidence="3 4">
    <name type="scientific">Sphingomonas abaci</name>
    <dbReference type="NCBI Taxonomy" id="237611"/>
    <lineage>
        <taxon>Bacteria</taxon>
        <taxon>Pseudomonadati</taxon>
        <taxon>Pseudomonadota</taxon>
        <taxon>Alphaproteobacteria</taxon>
        <taxon>Sphingomonadales</taxon>
        <taxon>Sphingomonadaceae</taxon>
        <taxon>Sphingomonas</taxon>
    </lineage>
</organism>
<dbReference type="Proteomes" id="UP000574769">
    <property type="component" value="Unassembled WGS sequence"/>
</dbReference>
<dbReference type="GO" id="GO:0006508">
    <property type="term" value="P:proteolysis"/>
    <property type="evidence" value="ECO:0007669"/>
    <property type="project" value="InterPro"/>
</dbReference>
<dbReference type="InterPro" id="IPR001375">
    <property type="entry name" value="Peptidase_S9_cat"/>
</dbReference>
<reference evidence="3 4" key="1">
    <citation type="submission" date="2020-08" db="EMBL/GenBank/DDBJ databases">
        <title>Genomic Encyclopedia of Type Strains, Phase IV (KMG-IV): sequencing the most valuable type-strain genomes for metagenomic binning, comparative biology and taxonomic classification.</title>
        <authorList>
            <person name="Goeker M."/>
        </authorList>
    </citation>
    <scope>NUCLEOTIDE SEQUENCE [LARGE SCALE GENOMIC DNA]</scope>
    <source>
        <strain evidence="3 4">DSM 15867</strain>
    </source>
</reference>
<dbReference type="InterPro" id="IPR029058">
    <property type="entry name" value="AB_hydrolase_fold"/>
</dbReference>
<dbReference type="AlphaFoldDB" id="A0A7W7EXS0"/>
<accession>A0A7W7EXS0</accession>
<evidence type="ECO:0000313" key="3">
    <source>
        <dbReference type="EMBL" id="MBB4617314.1"/>
    </source>
</evidence>
<keyword evidence="4" id="KW-1185">Reference proteome</keyword>
<dbReference type="Gene3D" id="3.40.50.1820">
    <property type="entry name" value="alpha/beta hydrolase"/>
    <property type="match status" value="1"/>
</dbReference>
<dbReference type="Pfam" id="PF00326">
    <property type="entry name" value="Peptidase_S9"/>
    <property type="match status" value="1"/>
</dbReference>
<name>A0A7W7EXS0_9SPHN</name>
<proteinExistence type="predicted"/>
<dbReference type="InterPro" id="IPR002471">
    <property type="entry name" value="Pept_S9_AS"/>
</dbReference>